<reference evidence="2 3" key="1">
    <citation type="submission" date="2018-06" db="EMBL/GenBank/DDBJ databases">
        <authorList>
            <consortium name="PulseNet: The National Subtyping Network for Foodborne Disease Surveillance"/>
            <person name="Tarr C.L."/>
            <person name="Trees E."/>
            <person name="Katz L.S."/>
            <person name="Carleton-Romer H.A."/>
            <person name="Stroika S."/>
            <person name="Kucerova Z."/>
            <person name="Roache K.F."/>
            <person name="Sabol A.L."/>
            <person name="Besser J."/>
            <person name="Gerner-Smidt P."/>
        </authorList>
    </citation>
    <scope>NUCLEOTIDE SEQUENCE [LARGE SCALE GENOMIC DNA]</scope>
    <source>
        <strain evidence="2 3">PNUSAC001503</strain>
    </source>
</reference>
<comment type="caution">
    <text evidence="2">The sequence shown here is derived from an EMBL/GenBank/DDBJ whole genome shotgun (WGS) entry which is preliminary data.</text>
</comment>
<gene>
    <name evidence="2" type="ORF">CX802_06935</name>
</gene>
<dbReference type="PROSITE" id="PS00061">
    <property type="entry name" value="ADH_SHORT"/>
    <property type="match status" value="1"/>
</dbReference>
<dbReference type="PANTHER" id="PTHR42879:SF2">
    <property type="entry name" value="3-OXOACYL-[ACYL-CARRIER-PROTEIN] REDUCTASE FABG"/>
    <property type="match status" value="1"/>
</dbReference>
<dbReference type="InterPro" id="IPR020904">
    <property type="entry name" value="Sc_DH/Rdtase_CS"/>
</dbReference>
<dbReference type="PRINTS" id="PR00081">
    <property type="entry name" value="GDHRDH"/>
</dbReference>
<dbReference type="Pfam" id="PF13561">
    <property type="entry name" value="adh_short_C2"/>
    <property type="match status" value="1"/>
</dbReference>
<dbReference type="CDD" id="cd05233">
    <property type="entry name" value="SDR_c"/>
    <property type="match status" value="1"/>
</dbReference>
<dbReference type="GeneID" id="61064892"/>
<dbReference type="InterPro" id="IPR036291">
    <property type="entry name" value="NAD(P)-bd_dom_sf"/>
</dbReference>
<dbReference type="InterPro" id="IPR050259">
    <property type="entry name" value="SDR"/>
</dbReference>
<evidence type="ECO:0000313" key="3">
    <source>
        <dbReference type="Proteomes" id="UP000535509"/>
    </source>
</evidence>
<dbReference type="Gene3D" id="3.40.50.720">
    <property type="entry name" value="NAD(P)-binding Rossmann-like Domain"/>
    <property type="match status" value="1"/>
</dbReference>
<protein>
    <submittedName>
        <fullName evidence="2">SDR family oxidoreductase</fullName>
    </submittedName>
</protein>
<evidence type="ECO:0000313" key="2">
    <source>
        <dbReference type="EMBL" id="EAI8859555.1"/>
    </source>
</evidence>
<keyword evidence="3" id="KW-1185">Reference proteome</keyword>
<dbReference type="Proteomes" id="UP000535509">
    <property type="component" value="Unassembled WGS sequence"/>
</dbReference>
<comment type="similarity">
    <text evidence="1">Belongs to the short-chain dehydrogenases/reductases (SDR) family.</text>
</comment>
<dbReference type="FunFam" id="3.40.50.720:FF:000084">
    <property type="entry name" value="Short-chain dehydrogenase reductase"/>
    <property type="match status" value="1"/>
</dbReference>
<dbReference type="GO" id="GO:0032787">
    <property type="term" value="P:monocarboxylic acid metabolic process"/>
    <property type="evidence" value="ECO:0007669"/>
    <property type="project" value="UniProtKB-ARBA"/>
</dbReference>
<proteinExistence type="inferred from homology"/>
<dbReference type="RefSeq" id="WP_002849635.1">
    <property type="nucleotide sequence ID" value="NZ_AACCWR020000029.1"/>
</dbReference>
<dbReference type="NCBIfam" id="NF006384">
    <property type="entry name" value="PRK08628.1"/>
    <property type="match status" value="1"/>
</dbReference>
<dbReference type="SUPFAM" id="SSF51735">
    <property type="entry name" value="NAD(P)-binding Rossmann-fold domains"/>
    <property type="match status" value="1"/>
</dbReference>
<organism evidence="2 3">
    <name type="scientific">Campylobacter fetus</name>
    <dbReference type="NCBI Taxonomy" id="196"/>
    <lineage>
        <taxon>Bacteria</taxon>
        <taxon>Pseudomonadati</taxon>
        <taxon>Campylobacterota</taxon>
        <taxon>Epsilonproteobacteria</taxon>
        <taxon>Campylobacterales</taxon>
        <taxon>Campylobacteraceae</taxon>
        <taxon>Campylobacter</taxon>
    </lineage>
</organism>
<sequence>MDLNLKDRVVIVTGGAKGIGAGISLGLAKEGAIPIILSRSKASNEFENSLKSLTSKFEFIQIDLNNTDEIKPVIDYAAKEYGGIYAVVNNAGANDNKDLESTSWMEFEKSLHSNLTHYYEVVHSSLPYLKASKGSILNISSKTALTGQGKTSAYAAAKGAILALSREWAAALAKDSVRSNAIIVAECYTPLYENWIKNFENPEARLKLITEKIPFEHRFTTVKEIADTAIFLLSELSSHTTGQWIFVDGGYVHLDRAL</sequence>
<dbReference type="InterPro" id="IPR002347">
    <property type="entry name" value="SDR_fam"/>
</dbReference>
<evidence type="ECO:0000256" key="1">
    <source>
        <dbReference type="ARBA" id="ARBA00006484"/>
    </source>
</evidence>
<dbReference type="PANTHER" id="PTHR42879">
    <property type="entry name" value="3-OXOACYL-(ACYL-CARRIER-PROTEIN) REDUCTASE"/>
    <property type="match status" value="1"/>
</dbReference>
<dbReference type="OMA" id="MYRDMND"/>
<dbReference type="PRINTS" id="PR00080">
    <property type="entry name" value="SDRFAMILY"/>
</dbReference>
<dbReference type="AlphaFoldDB" id="A0A825BAU9"/>
<accession>A0A825BAU9</accession>
<name>A0A825BAU9_CAMFE</name>
<dbReference type="EMBL" id="AABTCC010000021">
    <property type="protein sequence ID" value="EAI8859555.1"/>
    <property type="molecule type" value="Genomic_DNA"/>
</dbReference>